<gene>
    <name evidence="3" type="ORF">FN846DRAFT_967420</name>
</gene>
<evidence type="ECO:0008006" key="5">
    <source>
        <dbReference type="Google" id="ProtNLM"/>
    </source>
</evidence>
<dbReference type="AlphaFoldDB" id="A0A5J5EMF0"/>
<reference evidence="3 4" key="1">
    <citation type="submission" date="2019-09" db="EMBL/GenBank/DDBJ databases">
        <title>Draft genome of the ectomycorrhizal ascomycete Sphaerosporella brunnea.</title>
        <authorList>
            <consortium name="DOE Joint Genome Institute"/>
            <person name="Benucci G.M."/>
            <person name="Marozzi G."/>
            <person name="Antonielli L."/>
            <person name="Sanchez S."/>
            <person name="Marco P."/>
            <person name="Wang X."/>
            <person name="Falini L.B."/>
            <person name="Barry K."/>
            <person name="Haridas S."/>
            <person name="Lipzen A."/>
            <person name="Labutti K."/>
            <person name="Grigoriev I.V."/>
            <person name="Murat C."/>
            <person name="Martin F."/>
            <person name="Albertini E."/>
            <person name="Donnini D."/>
            <person name="Bonito G."/>
        </authorList>
    </citation>
    <scope>NUCLEOTIDE SEQUENCE [LARGE SCALE GENOMIC DNA]</scope>
    <source>
        <strain evidence="3 4">Sb_GMNB300</strain>
    </source>
</reference>
<comment type="caution">
    <text evidence="3">The sequence shown here is derived from an EMBL/GenBank/DDBJ whole genome shotgun (WGS) entry which is preliminary data.</text>
</comment>
<sequence>MVNPVGGCLPTGFPPSSSVDLDSLIDKNKKELVKAEAARKKLEKAMAVKGYETKVKQGVQELNKANLADYQAKEQTLPELIKQFEGLKTE</sequence>
<dbReference type="InterPro" id="IPR037118">
    <property type="entry name" value="Val-tRNA_synth_C_sf"/>
</dbReference>
<keyword evidence="2" id="KW-0067">ATP-binding</keyword>
<dbReference type="InParanoid" id="A0A5J5EMF0"/>
<dbReference type="Gene3D" id="1.10.287.380">
    <property type="entry name" value="Valyl-tRNA synthetase, C-terminal domain"/>
    <property type="match status" value="1"/>
</dbReference>
<evidence type="ECO:0000256" key="1">
    <source>
        <dbReference type="ARBA" id="ARBA00022741"/>
    </source>
</evidence>
<evidence type="ECO:0000256" key="2">
    <source>
        <dbReference type="ARBA" id="ARBA00022840"/>
    </source>
</evidence>
<evidence type="ECO:0000313" key="4">
    <source>
        <dbReference type="Proteomes" id="UP000326924"/>
    </source>
</evidence>
<accession>A0A5J5EMF0</accession>
<keyword evidence="4" id="KW-1185">Reference proteome</keyword>
<organism evidence="3 4">
    <name type="scientific">Sphaerosporella brunnea</name>
    <dbReference type="NCBI Taxonomy" id="1250544"/>
    <lineage>
        <taxon>Eukaryota</taxon>
        <taxon>Fungi</taxon>
        <taxon>Dikarya</taxon>
        <taxon>Ascomycota</taxon>
        <taxon>Pezizomycotina</taxon>
        <taxon>Pezizomycetes</taxon>
        <taxon>Pezizales</taxon>
        <taxon>Pyronemataceae</taxon>
        <taxon>Sphaerosporella</taxon>
    </lineage>
</organism>
<dbReference type="Proteomes" id="UP000326924">
    <property type="component" value="Unassembled WGS sequence"/>
</dbReference>
<dbReference type="EMBL" id="VXIS01000237">
    <property type="protein sequence ID" value="KAA8895898.1"/>
    <property type="molecule type" value="Genomic_DNA"/>
</dbReference>
<keyword evidence="1" id="KW-0547">Nucleotide-binding</keyword>
<name>A0A5J5EMF0_9PEZI</name>
<dbReference type="GO" id="GO:0005524">
    <property type="term" value="F:ATP binding"/>
    <property type="evidence" value="ECO:0007669"/>
    <property type="project" value="UniProtKB-KW"/>
</dbReference>
<evidence type="ECO:0000313" key="3">
    <source>
        <dbReference type="EMBL" id="KAA8895898.1"/>
    </source>
</evidence>
<protein>
    <recommendedName>
        <fullName evidence="5">Tubulin-specific chaperone A</fullName>
    </recommendedName>
</protein>
<proteinExistence type="predicted"/>